<evidence type="ECO:0000256" key="1">
    <source>
        <dbReference type="ARBA" id="ARBA00022649"/>
    </source>
</evidence>
<name>A0A1G8XRN2_9EURY</name>
<proteinExistence type="predicted"/>
<reference evidence="2 3" key="1">
    <citation type="submission" date="2016-10" db="EMBL/GenBank/DDBJ databases">
        <authorList>
            <person name="Varghese N."/>
            <person name="Submissions S."/>
        </authorList>
    </citation>
    <scope>NUCLEOTIDE SEQUENCE [LARGE SCALE GENOMIC DNA]</scope>
    <source>
        <strain evidence="2 3">DSM 2373</strain>
    </source>
</reference>
<sequence length="118" mass="12935">MGSCIGSTQSGEWYEDHLIVLPVAAVAAICVPGEGLNRGTYRYTVVGNRTNCISDEAYERLLQLKGTSKMSFSEVILKYTPPKKKLSEVLKEFGPNPELADSIEKASREMRKASCSST</sequence>
<dbReference type="AlphaFoldDB" id="A0A1G8XRN2"/>
<keyword evidence="1" id="KW-1277">Toxin-antitoxin system</keyword>
<organism evidence="2 3">
    <name type="scientific">Methanoculleus thermophilus</name>
    <dbReference type="NCBI Taxonomy" id="2200"/>
    <lineage>
        <taxon>Archaea</taxon>
        <taxon>Methanobacteriati</taxon>
        <taxon>Methanobacteriota</taxon>
        <taxon>Stenosarchaea group</taxon>
        <taxon>Methanomicrobia</taxon>
        <taxon>Methanomicrobiales</taxon>
        <taxon>Methanomicrobiaceae</taxon>
        <taxon>Methanoculleus</taxon>
    </lineage>
</organism>
<dbReference type="STRING" id="2200.GCA_001571405_00638"/>
<evidence type="ECO:0000313" key="2">
    <source>
        <dbReference type="EMBL" id="SDJ93219.1"/>
    </source>
</evidence>
<dbReference type="Pfam" id="PF02697">
    <property type="entry name" value="VAPB_antitox"/>
    <property type="match status" value="1"/>
</dbReference>
<dbReference type="EMBL" id="FNFT01000002">
    <property type="protein sequence ID" value="SDJ93219.1"/>
    <property type="molecule type" value="Genomic_DNA"/>
</dbReference>
<protein>
    <submittedName>
        <fullName evidence="2">Predicted antitoxin, CopG family</fullName>
    </submittedName>
</protein>
<keyword evidence="3" id="KW-1185">Reference proteome</keyword>
<gene>
    <name evidence="2" type="ORF">SAMN04488571_10222</name>
</gene>
<dbReference type="InterPro" id="IPR003847">
    <property type="entry name" value="Put_antitoxin"/>
</dbReference>
<evidence type="ECO:0000313" key="3">
    <source>
        <dbReference type="Proteomes" id="UP000326500"/>
    </source>
</evidence>
<dbReference type="Proteomes" id="UP000326500">
    <property type="component" value="Unassembled WGS sequence"/>
</dbReference>
<accession>A0A1G8XRN2</accession>